<keyword evidence="2 3" id="KW-0064">Aspartyl protease</keyword>
<keyword evidence="3" id="KW-0645">Protease</keyword>
<dbReference type="RefSeq" id="XP_029738330.1">
    <property type="nucleotide sequence ID" value="XM_029885088.1"/>
</dbReference>
<feature type="chain" id="PRO_5020243407" description="Peptidase A1 domain-containing protein" evidence="4">
    <location>
        <begin position="25"/>
        <end position="420"/>
    </location>
</feature>
<dbReference type="PROSITE" id="PS51767">
    <property type="entry name" value="PEPTIDASE_A1"/>
    <property type="match status" value="1"/>
</dbReference>
<dbReference type="Proteomes" id="UP000306050">
    <property type="component" value="Chromosome SGRAM_4"/>
</dbReference>
<dbReference type="InterPro" id="IPR021109">
    <property type="entry name" value="Peptidase_aspartic_dom_sf"/>
</dbReference>
<keyword evidence="3" id="KW-0378">Hydrolase</keyword>
<keyword evidence="7" id="KW-1185">Reference proteome</keyword>
<dbReference type="PANTHER" id="PTHR47966">
    <property type="entry name" value="BETA-SITE APP-CLEAVING ENZYME, ISOFORM A-RELATED"/>
    <property type="match status" value="1"/>
</dbReference>
<dbReference type="InterPro" id="IPR001461">
    <property type="entry name" value="Aspartic_peptidase_A1"/>
</dbReference>
<dbReference type="PROSITE" id="PS00141">
    <property type="entry name" value="ASP_PROTEASE"/>
    <property type="match status" value="1"/>
</dbReference>
<dbReference type="KEGG" id="sgra:EX895_004494"/>
<feature type="domain" description="Peptidase A1" evidence="5">
    <location>
        <begin position="110"/>
        <end position="416"/>
    </location>
</feature>
<evidence type="ECO:0000256" key="1">
    <source>
        <dbReference type="ARBA" id="ARBA00007447"/>
    </source>
</evidence>
<dbReference type="InterPro" id="IPR034164">
    <property type="entry name" value="Pepsin-like_dom"/>
</dbReference>
<sequence length="420" mass="45013">MRVAFKTCLTALLVGLSFTEHSSAKHAKTVSINTADVRAGYQHVTARYALWAERKKQQASTKSKTLIFGSLKLAVAEAPEIALTPPAKVRGTTLRLSAVGGFPKMLGQTYNAVVGMGTPAQYFNLTADTGSMLTWAVQASCKEVDCPGLMHKTTYDPTKSTTSKKLRADHEAYGDGEMDLTLFNDDVTLNTTVVKSATIGGANKTFEKDGSLEHDGLFGLGRKVDADPESVLDTKSKSDKKFVEMFAIDLGAQASVEIGGFDFVKYPKLIQIKVDGDEGWLLSKSSVTAQGAVATTPVDLLVDTGSSVSMLPESRMDAIMNRPGLKVQKTTSEPIVYSMPCDTKLDVQMILPDGTKVPVKDSDILMQSNDPKMPGCLSLLVGTTNPFLPAVAGTPMLKSIYTVLSRSESGDWIGLAPLVQ</sequence>
<reference evidence="6 7" key="1">
    <citation type="submission" date="2019-05" db="EMBL/GenBank/DDBJ databases">
        <title>Sporisorium graminicola CBS 10092 draft sequencing and annotation.</title>
        <authorList>
            <person name="Solano-Gonzalez S."/>
            <person name="Caddick M.X."/>
            <person name="Darby A."/>
        </authorList>
    </citation>
    <scope>NUCLEOTIDE SEQUENCE [LARGE SCALE GENOMIC DNA]</scope>
    <source>
        <strain evidence="6 7">CBS 10092</strain>
    </source>
</reference>
<evidence type="ECO:0000256" key="3">
    <source>
        <dbReference type="RuleBase" id="RU000454"/>
    </source>
</evidence>
<dbReference type="GO" id="GO:0004190">
    <property type="term" value="F:aspartic-type endopeptidase activity"/>
    <property type="evidence" value="ECO:0007669"/>
    <property type="project" value="UniProtKB-KW"/>
</dbReference>
<dbReference type="OrthoDB" id="660550at2759"/>
<dbReference type="PRINTS" id="PR00792">
    <property type="entry name" value="PEPSIN"/>
</dbReference>
<comment type="similarity">
    <text evidence="1 3">Belongs to the peptidase A1 family.</text>
</comment>
<dbReference type="Pfam" id="PF00026">
    <property type="entry name" value="Asp"/>
    <property type="match status" value="1"/>
</dbReference>
<feature type="signal peptide" evidence="4">
    <location>
        <begin position="1"/>
        <end position="24"/>
    </location>
</feature>
<accession>A0A4U7KPE9</accession>
<organism evidence="6 7">
    <name type="scientific">Sporisorium graminicola</name>
    <dbReference type="NCBI Taxonomy" id="280036"/>
    <lineage>
        <taxon>Eukaryota</taxon>
        <taxon>Fungi</taxon>
        <taxon>Dikarya</taxon>
        <taxon>Basidiomycota</taxon>
        <taxon>Ustilaginomycotina</taxon>
        <taxon>Ustilaginomycetes</taxon>
        <taxon>Ustilaginales</taxon>
        <taxon>Ustilaginaceae</taxon>
        <taxon>Sporisorium</taxon>
    </lineage>
</organism>
<dbReference type="AlphaFoldDB" id="A0A4U7KPE9"/>
<dbReference type="GO" id="GO:0006508">
    <property type="term" value="P:proteolysis"/>
    <property type="evidence" value="ECO:0007669"/>
    <property type="project" value="UniProtKB-KW"/>
</dbReference>
<dbReference type="InterPro" id="IPR033121">
    <property type="entry name" value="PEPTIDASE_A1"/>
</dbReference>
<dbReference type="InterPro" id="IPR001969">
    <property type="entry name" value="Aspartic_peptidase_AS"/>
</dbReference>
<proteinExistence type="inferred from homology"/>
<evidence type="ECO:0000256" key="2">
    <source>
        <dbReference type="ARBA" id="ARBA00022750"/>
    </source>
</evidence>
<comment type="caution">
    <text evidence="6">The sequence shown here is derived from an EMBL/GenBank/DDBJ whole genome shotgun (WGS) entry which is preliminary data.</text>
</comment>
<dbReference type="GeneID" id="40727389"/>
<evidence type="ECO:0000313" key="6">
    <source>
        <dbReference type="EMBL" id="TKY86345.1"/>
    </source>
</evidence>
<evidence type="ECO:0000313" key="7">
    <source>
        <dbReference type="Proteomes" id="UP000306050"/>
    </source>
</evidence>
<evidence type="ECO:0000256" key="4">
    <source>
        <dbReference type="SAM" id="SignalP"/>
    </source>
</evidence>
<dbReference type="EMBL" id="SRRM01000017">
    <property type="protein sequence ID" value="TKY86345.1"/>
    <property type="molecule type" value="Genomic_DNA"/>
</dbReference>
<keyword evidence="4" id="KW-0732">Signal</keyword>
<evidence type="ECO:0000259" key="5">
    <source>
        <dbReference type="PROSITE" id="PS51767"/>
    </source>
</evidence>
<dbReference type="CDD" id="cd05471">
    <property type="entry name" value="pepsin_like"/>
    <property type="match status" value="1"/>
</dbReference>
<gene>
    <name evidence="6" type="ORF">EX895_004494</name>
</gene>
<dbReference type="Gene3D" id="2.40.70.10">
    <property type="entry name" value="Acid Proteases"/>
    <property type="match status" value="2"/>
</dbReference>
<protein>
    <recommendedName>
        <fullName evidence="5">Peptidase A1 domain-containing protein</fullName>
    </recommendedName>
</protein>
<name>A0A4U7KPE9_9BASI</name>
<dbReference type="SUPFAM" id="SSF50630">
    <property type="entry name" value="Acid proteases"/>
    <property type="match status" value="1"/>
</dbReference>
<dbReference type="PANTHER" id="PTHR47966:SF51">
    <property type="entry name" value="BETA-SITE APP-CLEAVING ENZYME, ISOFORM A-RELATED"/>
    <property type="match status" value="1"/>
</dbReference>